<feature type="domain" description="Ketoreductase" evidence="3">
    <location>
        <begin position="10"/>
        <end position="192"/>
    </location>
</feature>
<dbReference type="PANTHER" id="PTHR42760:SF133">
    <property type="entry name" value="3-OXOACYL-[ACYL-CARRIER-PROTEIN] REDUCTASE"/>
    <property type="match status" value="1"/>
</dbReference>
<organism evidence="4 5">
    <name type="scientific">Kibdelosporangium banguiense</name>
    <dbReference type="NCBI Taxonomy" id="1365924"/>
    <lineage>
        <taxon>Bacteria</taxon>
        <taxon>Bacillati</taxon>
        <taxon>Actinomycetota</taxon>
        <taxon>Actinomycetes</taxon>
        <taxon>Pseudonocardiales</taxon>
        <taxon>Pseudonocardiaceae</taxon>
        <taxon>Kibdelosporangium</taxon>
    </lineage>
</organism>
<evidence type="ECO:0000256" key="1">
    <source>
        <dbReference type="ARBA" id="ARBA00006484"/>
    </source>
</evidence>
<evidence type="ECO:0000259" key="3">
    <source>
        <dbReference type="SMART" id="SM00822"/>
    </source>
</evidence>
<dbReference type="PROSITE" id="PS00061">
    <property type="entry name" value="ADH_SHORT"/>
    <property type="match status" value="1"/>
</dbReference>
<dbReference type="InterPro" id="IPR036291">
    <property type="entry name" value="NAD(P)-bd_dom_sf"/>
</dbReference>
<dbReference type="GO" id="GO:0004316">
    <property type="term" value="F:3-oxoacyl-[acyl-carrier-protein] reductase (NADPH) activity"/>
    <property type="evidence" value="ECO:0007669"/>
    <property type="project" value="UniProtKB-EC"/>
</dbReference>
<dbReference type="RefSeq" id="WP_209639821.1">
    <property type="nucleotide sequence ID" value="NZ_JAGINW010000001.1"/>
</dbReference>
<evidence type="ECO:0000256" key="2">
    <source>
        <dbReference type="ARBA" id="ARBA00023002"/>
    </source>
</evidence>
<dbReference type="EMBL" id="JAGINW010000001">
    <property type="protein sequence ID" value="MBP2323433.1"/>
    <property type="molecule type" value="Genomic_DNA"/>
</dbReference>
<comment type="caution">
    <text evidence="4">The sequence shown here is derived from an EMBL/GenBank/DDBJ whole genome shotgun (WGS) entry which is preliminary data.</text>
</comment>
<accession>A0ABS4TG97</accession>
<gene>
    <name evidence="4" type="ORF">JOF56_003818</name>
</gene>
<dbReference type="InterPro" id="IPR002347">
    <property type="entry name" value="SDR_fam"/>
</dbReference>
<comment type="similarity">
    <text evidence="1">Belongs to the short-chain dehydrogenases/reductases (SDR) family.</text>
</comment>
<keyword evidence="5" id="KW-1185">Reference proteome</keyword>
<dbReference type="Proteomes" id="UP001519332">
    <property type="component" value="Unassembled WGS sequence"/>
</dbReference>
<keyword evidence="2 4" id="KW-0560">Oxidoreductase</keyword>
<dbReference type="InterPro" id="IPR020904">
    <property type="entry name" value="Sc_DH/Rdtase_CS"/>
</dbReference>
<dbReference type="SUPFAM" id="SSF51735">
    <property type="entry name" value="NAD(P)-binding Rossmann-fold domains"/>
    <property type="match status" value="1"/>
</dbReference>
<evidence type="ECO:0000313" key="5">
    <source>
        <dbReference type="Proteomes" id="UP001519332"/>
    </source>
</evidence>
<protein>
    <submittedName>
        <fullName evidence="4">3-oxoacyl-[acyl-carrier protein] reductase</fullName>
        <ecNumber evidence="4">1.1.1.100</ecNumber>
    </submittedName>
</protein>
<evidence type="ECO:0000313" key="4">
    <source>
        <dbReference type="EMBL" id="MBP2323433.1"/>
    </source>
</evidence>
<dbReference type="Gene3D" id="3.40.50.720">
    <property type="entry name" value="NAD(P)-binding Rossmann-like Domain"/>
    <property type="match status" value="1"/>
</dbReference>
<dbReference type="InterPro" id="IPR057326">
    <property type="entry name" value="KR_dom"/>
</dbReference>
<dbReference type="PANTHER" id="PTHR42760">
    <property type="entry name" value="SHORT-CHAIN DEHYDROGENASES/REDUCTASES FAMILY MEMBER"/>
    <property type="match status" value="1"/>
</dbReference>
<dbReference type="EC" id="1.1.1.100" evidence="4"/>
<dbReference type="SMART" id="SM00822">
    <property type="entry name" value="PKS_KR"/>
    <property type="match status" value="1"/>
</dbReference>
<sequence>MTTPGTMQDKVVVVTGGSRGIGRAIVLAAATAGARVAFCARKLGPATDEVITQVESLAGKHRALAVAADVAIESDVEELFDAVVDRFGRVDVVVNNAGINRDALLVHTTTEAFDDVIATNLTGAFLVCRRAVREFLAQGGGGRIVSISSLSQHGATSQAAYAASKGGLLGLTRTIAKEYGHKSVVANLVTVGYVETELTQHFDEGLRRLLLEATPLRRNAKPEEIAAAVLFLASARAGYINGEAVSATGGLGEVAM</sequence>
<dbReference type="PRINTS" id="PR00081">
    <property type="entry name" value="GDHRDH"/>
</dbReference>
<name>A0ABS4TG97_9PSEU</name>
<proteinExistence type="inferred from homology"/>
<dbReference type="PRINTS" id="PR00080">
    <property type="entry name" value="SDRFAMILY"/>
</dbReference>
<reference evidence="4 5" key="1">
    <citation type="submission" date="2021-03" db="EMBL/GenBank/DDBJ databases">
        <title>Sequencing the genomes of 1000 actinobacteria strains.</title>
        <authorList>
            <person name="Klenk H.-P."/>
        </authorList>
    </citation>
    <scope>NUCLEOTIDE SEQUENCE [LARGE SCALE GENOMIC DNA]</scope>
    <source>
        <strain evidence="4 5">DSM 46670</strain>
    </source>
</reference>
<dbReference type="Pfam" id="PF13561">
    <property type="entry name" value="adh_short_C2"/>
    <property type="match status" value="1"/>
</dbReference>